<accession>A0ABP9VY89</accession>
<reference evidence="1 2" key="1">
    <citation type="submission" date="2024-02" db="EMBL/GenBank/DDBJ databases">
        <title>Rhodopirellula caenicola NBRC 110016.</title>
        <authorList>
            <person name="Ichikawa N."/>
            <person name="Katano-Makiyama Y."/>
            <person name="Hidaka K."/>
        </authorList>
    </citation>
    <scope>NUCLEOTIDE SEQUENCE [LARGE SCALE GENOMIC DNA]</scope>
    <source>
        <strain evidence="1 2">NBRC 110016</strain>
    </source>
</reference>
<protein>
    <submittedName>
        <fullName evidence="1">Uncharacterized protein</fullName>
    </submittedName>
</protein>
<gene>
    <name evidence="1" type="ORF">Rcae01_05600</name>
</gene>
<comment type="caution">
    <text evidence="1">The sequence shown here is derived from an EMBL/GenBank/DDBJ whole genome shotgun (WGS) entry which is preliminary data.</text>
</comment>
<proteinExistence type="predicted"/>
<sequence>MPGTHTTTVVKKDGVLHYTTPDDGFLMNKAAYFTTILLLLSGIGFGQNPTEREDALSYVSGHLATWNSIPRYDVRIRLTETESTFSGKNCLLATTNLRIQMDRDKERCLYAYHRVKVPFELALANQTERKDLDVVVCEVNANGCRFKRIGDRSASFQATSFDQALTKSPIPNLALVGLEQFPTAFEGTERSVAELTTAIGSGSYLSIDESDKILTITAIYKIKSKGRRRLRFDKKLLVPVGFKSEVDHGYGDEGFVDHTDQDVIYSHFEGMPRPEMVTTNSARVRQIDGQLQATKGRIDAEFQWLGIDAANDAFPKAMQDLSKMTELEEFVGLSDSN</sequence>
<organism evidence="1 2">
    <name type="scientific">Novipirellula caenicola</name>
    <dbReference type="NCBI Taxonomy" id="1536901"/>
    <lineage>
        <taxon>Bacteria</taxon>
        <taxon>Pseudomonadati</taxon>
        <taxon>Planctomycetota</taxon>
        <taxon>Planctomycetia</taxon>
        <taxon>Pirellulales</taxon>
        <taxon>Pirellulaceae</taxon>
        <taxon>Novipirellula</taxon>
    </lineage>
</organism>
<evidence type="ECO:0000313" key="1">
    <source>
        <dbReference type="EMBL" id="GAA5510094.1"/>
    </source>
</evidence>
<name>A0ABP9VY89_9BACT</name>
<dbReference type="RefSeq" id="WP_345687713.1">
    <property type="nucleotide sequence ID" value="NZ_BAABRO010000019.1"/>
</dbReference>
<dbReference type="EMBL" id="BAABRO010000019">
    <property type="protein sequence ID" value="GAA5510094.1"/>
    <property type="molecule type" value="Genomic_DNA"/>
</dbReference>
<keyword evidence="2" id="KW-1185">Reference proteome</keyword>
<evidence type="ECO:0000313" key="2">
    <source>
        <dbReference type="Proteomes" id="UP001416858"/>
    </source>
</evidence>
<dbReference type="Proteomes" id="UP001416858">
    <property type="component" value="Unassembled WGS sequence"/>
</dbReference>